<protein>
    <submittedName>
        <fullName evidence="4">D-alanyl-D-alanine carboxypeptidase/D-alanyl-D-alanine-endopeptidase</fullName>
        <ecNumber evidence="4">3.4.16.4</ecNumber>
    </submittedName>
</protein>
<dbReference type="GO" id="GO:0009002">
    <property type="term" value="F:serine-type D-Ala-D-Ala carboxypeptidase activity"/>
    <property type="evidence" value="ECO:0007669"/>
    <property type="project" value="UniProtKB-EC"/>
</dbReference>
<dbReference type="Proteomes" id="UP001523369">
    <property type="component" value="Unassembled WGS sequence"/>
</dbReference>
<keyword evidence="4" id="KW-0645">Protease</keyword>
<keyword evidence="4" id="KW-0121">Carboxypeptidase</keyword>
<dbReference type="InterPro" id="IPR000667">
    <property type="entry name" value="Peptidase_S13"/>
</dbReference>
<dbReference type="PANTHER" id="PTHR30023:SF0">
    <property type="entry name" value="PENICILLIN-SENSITIVE CARBOXYPEPTIDASE A"/>
    <property type="match status" value="1"/>
</dbReference>
<keyword evidence="2 4" id="KW-0378">Hydrolase</keyword>
<accession>A0ABT1DEG6</accession>
<keyword evidence="3" id="KW-0732">Signal</keyword>
<dbReference type="SUPFAM" id="SSF56601">
    <property type="entry name" value="beta-lactamase/transpeptidase-like"/>
    <property type="match status" value="1"/>
</dbReference>
<comment type="similarity">
    <text evidence="1">Belongs to the peptidase S13 family.</text>
</comment>
<proteinExistence type="inferred from homology"/>
<keyword evidence="5" id="KW-1185">Reference proteome</keyword>
<comment type="caution">
    <text evidence="4">The sequence shown here is derived from an EMBL/GenBank/DDBJ whole genome shotgun (WGS) entry which is preliminary data.</text>
</comment>
<organism evidence="4 5">
    <name type="scientific">Paractinoplanes aksuensis</name>
    <dbReference type="NCBI Taxonomy" id="2939490"/>
    <lineage>
        <taxon>Bacteria</taxon>
        <taxon>Bacillati</taxon>
        <taxon>Actinomycetota</taxon>
        <taxon>Actinomycetes</taxon>
        <taxon>Micromonosporales</taxon>
        <taxon>Micromonosporaceae</taxon>
        <taxon>Paractinoplanes</taxon>
    </lineage>
</organism>
<evidence type="ECO:0000313" key="4">
    <source>
        <dbReference type="EMBL" id="MCO8269190.1"/>
    </source>
</evidence>
<reference evidence="4 5" key="1">
    <citation type="submission" date="2022-06" db="EMBL/GenBank/DDBJ databases">
        <title>New Species of the Genus Actinoplanes, ActinopZanes ferrugineus.</title>
        <authorList>
            <person name="Ding P."/>
        </authorList>
    </citation>
    <scope>NUCLEOTIDE SEQUENCE [LARGE SCALE GENOMIC DNA]</scope>
    <source>
        <strain evidence="4 5">TRM88003</strain>
    </source>
</reference>
<dbReference type="PRINTS" id="PR00922">
    <property type="entry name" value="DADACBPTASE3"/>
</dbReference>
<name>A0ABT1DEG6_9ACTN</name>
<feature type="signal peptide" evidence="3">
    <location>
        <begin position="1"/>
        <end position="29"/>
    </location>
</feature>
<evidence type="ECO:0000256" key="2">
    <source>
        <dbReference type="ARBA" id="ARBA00022801"/>
    </source>
</evidence>
<dbReference type="NCBIfam" id="TIGR00666">
    <property type="entry name" value="PBP4"/>
    <property type="match status" value="1"/>
</dbReference>
<dbReference type="EC" id="3.4.16.4" evidence="4"/>
<dbReference type="RefSeq" id="WP_253235330.1">
    <property type="nucleotide sequence ID" value="NZ_JAMYJR010000001.1"/>
</dbReference>
<feature type="chain" id="PRO_5046349318" evidence="3">
    <location>
        <begin position="30"/>
        <end position="505"/>
    </location>
</feature>
<dbReference type="Gene3D" id="3.40.710.10">
    <property type="entry name" value="DD-peptidase/beta-lactamase superfamily"/>
    <property type="match status" value="2"/>
</dbReference>
<dbReference type="Gene3D" id="3.50.80.20">
    <property type="entry name" value="D-Ala-D-Ala carboxypeptidase C, peptidase S13"/>
    <property type="match status" value="1"/>
</dbReference>
<dbReference type="Pfam" id="PF02113">
    <property type="entry name" value="Peptidase_S13"/>
    <property type="match status" value="1"/>
</dbReference>
<sequence>MYRLRGFALVATMALGFVCPLAPSTPAEAWSRTAVFREPAGIGQAIDDVLADPVLAGSQVGVVVADGRTGATLVDRGGSRRLLPASNTKLFTSAAALAVLGPGHRFGTEAKAFGVRRGAALTGDLYLRGEGDPALTPAGLDALARDVAASGLREVTGDLVADDTAFDSQRLGLEWAWDDEAFSGAAPVSALTVAPDNNYLAGTANVKVSPSPVDRRPARVSVFPNSKQLTVVNQAITAHGIAPVSVTRGHGTNILTVTGAIPKGVPAVIEPVTVWDATALTADVFRQALRRHGVRVKGHIVTGRATPAEAVPLARHAGPPLRELMAPLLKLSNNGLAELLVKAIGRKSAGVGSWAAGINTIAAYLARLGVDTTTMRQADGSGLSRRNLVPPAAFARFLVAVRAEPWFATWHAALPVAGNPDRMIGGTLRNRMRGTVAAGNVRAKTGTLTGASALSGYVTTLDHRLLVFSAIVNNQLSPSVTPVLDRIAVALAGCPQDPETVGPAM</sequence>
<dbReference type="EMBL" id="JAMYJR010000001">
    <property type="protein sequence ID" value="MCO8269190.1"/>
    <property type="molecule type" value="Genomic_DNA"/>
</dbReference>
<gene>
    <name evidence="4" type="primary">dacB</name>
    <name evidence="4" type="ORF">M1L60_01140</name>
</gene>
<evidence type="ECO:0000256" key="1">
    <source>
        <dbReference type="ARBA" id="ARBA00006096"/>
    </source>
</evidence>
<dbReference type="InterPro" id="IPR012338">
    <property type="entry name" value="Beta-lactam/transpept-like"/>
</dbReference>
<dbReference type="PANTHER" id="PTHR30023">
    <property type="entry name" value="D-ALANYL-D-ALANINE CARBOXYPEPTIDASE"/>
    <property type="match status" value="1"/>
</dbReference>
<evidence type="ECO:0000256" key="3">
    <source>
        <dbReference type="SAM" id="SignalP"/>
    </source>
</evidence>
<evidence type="ECO:0000313" key="5">
    <source>
        <dbReference type="Proteomes" id="UP001523369"/>
    </source>
</evidence>